<dbReference type="InterPro" id="IPR027417">
    <property type="entry name" value="P-loop_NTPase"/>
</dbReference>
<protein>
    <submittedName>
        <fullName evidence="1">Terminase large subunit</fullName>
    </submittedName>
</protein>
<dbReference type="OrthoDB" id="3599at10239"/>
<dbReference type="KEGG" id="vg:18503043"/>
<dbReference type="Gene3D" id="3.30.420.240">
    <property type="match status" value="1"/>
</dbReference>
<dbReference type="RefSeq" id="YP_009005927.1">
    <property type="nucleotide sequence ID" value="NC_023566.1"/>
</dbReference>
<proteinExistence type="predicted"/>
<name>W6E8I4_9CAUD</name>
<gene>
    <name evidence="1" type="ORF">P106B_01</name>
</gene>
<organism evidence="1 2">
    <name type="scientific">Rhizobium phage vB_RglS_P106B</name>
    <dbReference type="NCBI Taxonomy" id="1458697"/>
    <lineage>
        <taxon>Viruses</taxon>
        <taxon>Duplodnaviria</taxon>
        <taxon>Heunggongvirae</taxon>
        <taxon>Uroviricota</taxon>
        <taxon>Caudoviricetes</taxon>
        <taxon>Rigallicvirus</taxon>
        <taxon>Rigallicvirus P106B</taxon>
    </lineage>
</organism>
<dbReference type="EMBL" id="KF977490">
    <property type="protein sequence ID" value="AHJ10684.1"/>
    <property type="molecule type" value="Genomic_DNA"/>
</dbReference>
<sequence length="578" mass="66118">MNGDLFDWRLRATGDDFVKPWKPFALSHDEWPPNYKGVYAWRIKTLAELRKSPDLLASAKAYYSTRPAEFIMHWMDTYDPRKSDNKWIPFVFFAKQAEFITFLHCLRTDQESGLIEKARDMGATWGSCGYSVWSWLFVKDDAIGWGSRKQELVDKLGDPDSIFEKLRLIINRLPDIWRPKGLKPRDHLTFMKCINPENGATITGESGDNIGRGGRKSMYFKDESAHYERPEKIEAALGDNTRVQVDISSVNGLNNPFYRRREAGQIWTPSNDNDPGYTRIFIIDWRDHPEKTQQWYDERKAKHEREGLLHIFAQEVDRNYSAAISNTIIPYEYIVAAVDAHLKLPVLMRRPDDIPDTWMAGLDVADGGIDRNALAKRQWVILRHVEEWGERDPGVSTRRAIIGTRGHKQIKVMYDAIGVGAGVKTEYNRITIDEKITAPKFVAWNAGAGVLQPYERLIPDDPESLKNKDFFGNLKAQAWWSLYGRFYKTWKCVQALEKGLPLPNYSADELISLDSAMPLLQQLMKELAQAVRVSNTNLKTIVDKTPEGTKSPNLADAVVMAFFPLPDDFATVMVGTYG</sequence>
<dbReference type="Gene3D" id="3.40.50.300">
    <property type="entry name" value="P-loop containing nucleotide triphosphate hydrolases"/>
    <property type="match status" value="1"/>
</dbReference>
<dbReference type="Proteomes" id="UP000019367">
    <property type="component" value="Segment"/>
</dbReference>
<evidence type="ECO:0000313" key="2">
    <source>
        <dbReference type="Proteomes" id="UP000019367"/>
    </source>
</evidence>
<reference evidence="1 2" key="1">
    <citation type="journal article" date="2015" name="Microbiology">
        <title>Genomic and phenotypic characterization of Rhizobium gallicum phage vB_RglS_P106B.</title>
        <authorList>
            <person name="Halmillawewa A.P."/>
            <person name="Restrepo-Cordoba M."/>
            <person name="Yost C.K."/>
            <person name="Hynes M.F."/>
        </authorList>
    </citation>
    <scope>NUCLEOTIDE SEQUENCE [LARGE SCALE GENOMIC DNA]</scope>
</reference>
<dbReference type="GeneID" id="18503043"/>
<accession>W6E8I4</accession>
<keyword evidence="2" id="KW-1185">Reference proteome</keyword>
<evidence type="ECO:0000313" key="1">
    <source>
        <dbReference type="EMBL" id="AHJ10684.1"/>
    </source>
</evidence>